<evidence type="ECO:0000313" key="7">
    <source>
        <dbReference type="Proteomes" id="UP000092021"/>
    </source>
</evidence>
<evidence type="ECO:0000313" key="3">
    <source>
        <dbReference type="EMBL" id="OAX61677.1"/>
    </source>
</evidence>
<evidence type="ECO:0000313" key="2">
    <source>
        <dbReference type="EMBL" id="OAX52343.1"/>
    </source>
</evidence>
<dbReference type="EMBL" id="LWGZ01000436">
    <property type="protein sequence ID" value="OAX61677.1"/>
    <property type="molecule type" value="Genomic_DNA"/>
</dbReference>
<reference evidence="8 9" key="4">
    <citation type="submission" date="2020-12" db="EMBL/GenBank/DDBJ databases">
        <title>FDA dAtabase for Regulatory Grade micrObial Sequences (FDA-ARGOS): Supporting development and validation of Infectious Disease Dx tests.</title>
        <authorList>
            <person name="Sproer C."/>
            <person name="Gronow S."/>
            <person name="Severitt S."/>
            <person name="Schroder I."/>
            <person name="Tallon L."/>
            <person name="Sadzewicz L."/>
            <person name="Zhao X."/>
            <person name="Boylan J."/>
            <person name="Ott S."/>
            <person name="Bowen H."/>
            <person name="Vavikolanu K."/>
            <person name="Mehta A."/>
            <person name="Aluvathingal J."/>
            <person name="Nadendla S."/>
            <person name="Lowell S."/>
            <person name="Myers T."/>
            <person name="Yan Y."/>
            <person name="Sichtig H."/>
        </authorList>
    </citation>
    <scope>NUCLEOTIDE SEQUENCE [LARGE SCALE GENOMIC DNA]</scope>
    <source>
        <strain evidence="5 9">FDAARGOS_1001</strain>
        <strain evidence="4 8">FDAARGOS_864</strain>
    </source>
</reference>
<gene>
    <name evidence="3" type="ORF">A5N15_05080</name>
    <name evidence="2" type="ORF">AN277_0204175</name>
    <name evidence="4" type="ORF">I6G21_02295</name>
    <name evidence="5" type="ORF">I6H58_08185</name>
</gene>
<protein>
    <submittedName>
        <fullName evidence="4">DUF4235 domain-containing protein</fullName>
    </submittedName>
</protein>
<name>A0A147E8R3_9MICC</name>
<evidence type="ECO:0000313" key="5">
    <source>
        <dbReference type="EMBL" id="QQC58933.1"/>
    </source>
</evidence>
<feature type="transmembrane region" description="Helical" evidence="1">
    <location>
        <begin position="50"/>
        <end position="69"/>
    </location>
</feature>
<dbReference type="EMBL" id="CP065738">
    <property type="protein sequence ID" value="QPT54057.1"/>
    <property type="molecule type" value="Genomic_DNA"/>
</dbReference>
<dbReference type="AlphaFoldDB" id="A0A147E8R3"/>
<reference evidence="2" key="2">
    <citation type="submission" date="2016-04" db="EMBL/GenBank/DDBJ databases">
        <authorList>
            <person name="Evans L.H."/>
            <person name="Alamgir A."/>
            <person name="Owens N."/>
            <person name="Weber N.D."/>
            <person name="Virtaneva K."/>
            <person name="Barbian K."/>
            <person name="Babar A."/>
            <person name="Rosenke K."/>
        </authorList>
    </citation>
    <scope>NUCLEOTIDE SEQUENCE [LARGE SCALE GENOMIC DNA]</scope>
    <source>
        <strain evidence="2">RUTW2-3</strain>
    </source>
</reference>
<evidence type="ECO:0000256" key="1">
    <source>
        <dbReference type="SAM" id="Phobius"/>
    </source>
</evidence>
<dbReference type="PATRIC" id="fig|37923.10.peg.1828"/>
<keyword evidence="1" id="KW-0472">Membrane</keyword>
<evidence type="ECO:0000313" key="6">
    <source>
        <dbReference type="Proteomes" id="UP000053171"/>
    </source>
</evidence>
<dbReference type="Proteomes" id="UP000594975">
    <property type="component" value="Chromosome"/>
</dbReference>
<proteinExistence type="predicted"/>
<organism evidence="2 6">
    <name type="scientific">Rothia kristinae</name>
    <dbReference type="NCBI Taxonomy" id="37923"/>
    <lineage>
        <taxon>Bacteria</taxon>
        <taxon>Bacillati</taxon>
        <taxon>Actinomycetota</taxon>
        <taxon>Actinomycetes</taxon>
        <taxon>Micrococcales</taxon>
        <taxon>Micrococcaceae</taxon>
        <taxon>Rothia</taxon>
    </lineage>
</organism>
<sequence length="90" mass="9549">MSNPLIKIGSTVASLGGVALANKVLSAGWRKVTGNEPPEDNADPEESLRDIIVWSLITGLVGTLIKVGITRAANKADRKDQVQRGGQREV</sequence>
<dbReference type="Proteomes" id="UP000053171">
    <property type="component" value="Unassembled WGS sequence"/>
</dbReference>
<reference evidence="2 6" key="3">
    <citation type="submission" date="2016-06" db="EMBL/GenBank/DDBJ databases">
        <title>Identification of putative biosynthetic pathways for the production of bioactive secondary metabolites by the marine actinomycete Kocuria kristinae RUTW2-3.</title>
        <authorList>
            <person name="Waterworth S.C."/>
            <person name="Walmsley T.A."/>
            <person name="Matongo T."/>
            <person name="Davies-Coleman M.T."/>
            <person name="Dorrington R.A."/>
        </authorList>
    </citation>
    <scope>NUCLEOTIDE SEQUENCE [LARGE SCALE GENOMIC DNA]</scope>
    <source>
        <strain evidence="6">RuSp02-3</strain>
        <strain evidence="2">RUTW2-3</strain>
        <strain evidence="3 7">RUTW4-5</strain>
    </source>
</reference>
<keyword evidence="1" id="KW-1133">Transmembrane helix</keyword>
<evidence type="ECO:0000313" key="8">
    <source>
        <dbReference type="Proteomes" id="UP000594975"/>
    </source>
</evidence>
<dbReference type="KEGG" id="rkr:I6G21_02295"/>
<dbReference type="Pfam" id="PF14019">
    <property type="entry name" value="DUF4235"/>
    <property type="match status" value="1"/>
</dbReference>
<dbReference type="Proteomes" id="UP000092021">
    <property type="component" value="Unassembled WGS sequence"/>
</dbReference>
<keyword evidence="1" id="KW-0812">Transmembrane</keyword>
<dbReference type="GeneID" id="61262187"/>
<evidence type="ECO:0000313" key="9">
    <source>
        <dbReference type="Proteomes" id="UP000595221"/>
    </source>
</evidence>
<dbReference type="EMBL" id="LJBJ02000005">
    <property type="protein sequence ID" value="OAX52343.1"/>
    <property type="molecule type" value="Genomic_DNA"/>
</dbReference>
<dbReference type="InterPro" id="IPR025329">
    <property type="entry name" value="DUF4235"/>
</dbReference>
<keyword evidence="6" id="KW-1185">Reference proteome</keyword>
<dbReference type="Proteomes" id="UP000595221">
    <property type="component" value="Chromosome"/>
</dbReference>
<accession>A0A147E8R3</accession>
<dbReference type="EMBL" id="CP066078">
    <property type="protein sequence ID" value="QQC58933.1"/>
    <property type="molecule type" value="Genomic_DNA"/>
</dbReference>
<reference evidence="6" key="1">
    <citation type="submission" date="2016-04" db="EMBL/GenBank/DDBJ databases">
        <authorList>
            <person name="Waterworth S."/>
            <person name="Matcher G."/>
        </authorList>
    </citation>
    <scope>NUCLEOTIDE SEQUENCE [LARGE SCALE GENOMIC DNA]</scope>
    <source>
        <strain evidence="6">RuSp02-3</strain>
    </source>
</reference>
<evidence type="ECO:0000313" key="4">
    <source>
        <dbReference type="EMBL" id="QPT54057.1"/>
    </source>
</evidence>
<dbReference type="RefSeq" id="WP_058731217.1">
    <property type="nucleotide sequence ID" value="NZ_CP065738.1"/>
</dbReference>